<evidence type="ECO:0000256" key="2">
    <source>
        <dbReference type="ARBA" id="ARBA00022814"/>
    </source>
</evidence>
<dbReference type="InterPro" id="IPR006027">
    <property type="entry name" value="NusB_RsmB_TIM44"/>
</dbReference>
<evidence type="ECO:0000313" key="7">
    <source>
        <dbReference type="EMBL" id="SVA17983.1"/>
    </source>
</evidence>
<dbReference type="GO" id="GO:0005829">
    <property type="term" value="C:cytosol"/>
    <property type="evidence" value="ECO:0007669"/>
    <property type="project" value="TreeGrafter"/>
</dbReference>
<evidence type="ECO:0000256" key="4">
    <source>
        <dbReference type="ARBA" id="ARBA00023015"/>
    </source>
</evidence>
<dbReference type="PANTHER" id="PTHR11078:SF3">
    <property type="entry name" value="ANTITERMINATION NUSB DOMAIN-CONTAINING PROTEIN"/>
    <property type="match status" value="1"/>
</dbReference>
<organism evidence="7">
    <name type="scientific">marine metagenome</name>
    <dbReference type="NCBI Taxonomy" id="408172"/>
    <lineage>
        <taxon>unclassified sequences</taxon>
        <taxon>metagenomes</taxon>
        <taxon>ecological metagenomes</taxon>
    </lineage>
</organism>
<evidence type="ECO:0000256" key="1">
    <source>
        <dbReference type="ARBA" id="ARBA00005952"/>
    </source>
</evidence>
<dbReference type="EMBL" id="UINC01004946">
    <property type="protein sequence ID" value="SVA17983.1"/>
    <property type="molecule type" value="Genomic_DNA"/>
</dbReference>
<gene>
    <name evidence="7" type="ORF">METZ01_LOCUS70837</name>
</gene>
<dbReference type="GO" id="GO:0006353">
    <property type="term" value="P:DNA-templated transcription termination"/>
    <property type="evidence" value="ECO:0007669"/>
    <property type="project" value="InterPro"/>
</dbReference>
<dbReference type="GO" id="GO:0031564">
    <property type="term" value="P:transcription antitermination"/>
    <property type="evidence" value="ECO:0007669"/>
    <property type="project" value="UniProtKB-KW"/>
</dbReference>
<keyword evidence="3" id="KW-0694">RNA-binding</keyword>
<dbReference type="Pfam" id="PF01029">
    <property type="entry name" value="NusB"/>
    <property type="match status" value="1"/>
</dbReference>
<keyword evidence="4" id="KW-0805">Transcription regulation</keyword>
<keyword evidence="5" id="KW-0804">Transcription</keyword>
<keyword evidence="2" id="KW-0889">Transcription antitermination</keyword>
<evidence type="ECO:0000259" key="6">
    <source>
        <dbReference type="Pfam" id="PF01029"/>
    </source>
</evidence>
<dbReference type="InterPro" id="IPR035926">
    <property type="entry name" value="NusB-like_sf"/>
</dbReference>
<protein>
    <recommendedName>
        <fullName evidence="6">NusB/RsmB/TIM44 domain-containing protein</fullName>
    </recommendedName>
</protein>
<sequence>MPTARSKFFRNKRDHLDEPKFIVHEPDHLDEMVDGNPICENNPQIRGGRTGSRAAVVQALYESDSSGHPAVATVKRLTKERELTVDDIDFATRLVKVCEDQRGHLDSRISEIASQYPSEQMPLVERNILRVAIAELEMTDAAPESVVANEAVELARLFGSNSSPKFINGVLGALLG</sequence>
<evidence type="ECO:0000256" key="5">
    <source>
        <dbReference type="ARBA" id="ARBA00023163"/>
    </source>
</evidence>
<dbReference type="PANTHER" id="PTHR11078">
    <property type="entry name" value="N UTILIZATION SUBSTANCE PROTEIN B-RELATED"/>
    <property type="match status" value="1"/>
</dbReference>
<feature type="domain" description="NusB/RsmB/TIM44" evidence="6">
    <location>
        <begin position="52"/>
        <end position="173"/>
    </location>
</feature>
<dbReference type="AlphaFoldDB" id="A0A381TV68"/>
<dbReference type="SUPFAM" id="SSF48013">
    <property type="entry name" value="NusB-like"/>
    <property type="match status" value="1"/>
</dbReference>
<comment type="similarity">
    <text evidence="1">Belongs to the NusB family.</text>
</comment>
<dbReference type="Gene3D" id="1.10.940.10">
    <property type="entry name" value="NusB-like"/>
    <property type="match status" value="1"/>
</dbReference>
<accession>A0A381TV68</accession>
<dbReference type="InterPro" id="IPR011605">
    <property type="entry name" value="NusB_fam"/>
</dbReference>
<dbReference type="NCBIfam" id="TIGR01951">
    <property type="entry name" value="nusB"/>
    <property type="match status" value="1"/>
</dbReference>
<name>A0A381TV68_9ZZZZ</name>
<reference evidence="7" key="1">
    <citation type="submission" date="2018-05" db="EMBL/GenBank/DDBJ databases">
        <authorList>
            <person name="Lanie J.A."/>
            <person name="Ng W.-L."/>
            <person name="Kazmierczak K.M."/>
            <person name="Andrzejewski T.M."/>
            <person name="Davidsen T.M."/>
            <person name="Wayne K.J."/>
            <person name="Tettelin H."/>
            <person name="Glass J.I."/>
            <person name="Rusch D."/>
            <person name="Podicherti R."/>
            <person name="Tsui H.-C.T."/>
            <person name="Winkler M.E."/>
        </authorList>
    </citation>
    <scope>NUCLEOTIDE SEQUENCE</scope>
</reference>
<dbReference type="GO" id="GO:0003723">
    <property type="term" value="F:RNA binding"/>
    <property type="evidence" value="ECO:0007669"/>
    <property type="project" value="UniProtKB-KW"/>
</dbReference>
<proteinExistence type="inferred from homology"/>
<evidence type="ECO:0000256" key="3">
    <source>
        <dbReference type="ARBA" id="ARBA00022884"/>
    </source>
</evidence>